<dbReference type="PANTHER" id="PTHR43569">
    <property type="entry name" value="AMIDOHYDROLASE"/>
    <property type="match status" value="1"/>
</dbReference>
<evidence type="ECO:0000313" key="3">
    <source>
        <dbReference type="EMBL" id="GIG49545.1"/>
    </source>
</evidence>
<dbReference type="Pfam" id="PF04909">
    <property type="entry name" value="Amidohydro_2"/>
    <property type="match status" value="1"/>
</dbReference>
<dbReference type="AlphaFoldDB" id="A0A919PRI0"/>
<keyword evidence="4" id="KW-1185">Reference proteome</keyword>
<gene>
    <name evidence="3" type="ORF">Dsi01nite_075860</name>
</gene>
<dbReference type="GO" id="GO:0016787">
    <property type="term" value="F:hydrolase activity"/>
    <property type="evidence" value="ECO:0007669"/>
    <property type="project" value="InterPro"/>
</dbReference>
<comment type="caution">
    <text evidence="3">The sequence shown here is derived from an EMBL/GenBank/DDBJ whole genome shotgun (WGS) entry which is preliminary data.</text>
</comment>
<dbReference type="Gene3D" id="3.20.20.140">
    <property type="entry name" value="Metal-dependent hydrolases"/>
    <property type="match status" value="1"/>
</dbReference>
<dbReference type="RefSeq" id="WP_203851220.1">
    <property type="nucleotide sequence ID" value="NZ_BAAAVW010000024.1"/>
</dbReference>
<dbReference type="SUPFAM" id="SSF51556">
    <property type="entry name" value="Metallo-dependent hydrolases"/>
    <property type="match status" value="1"/>
</dbReference>
<dbReference type="EMBL" id="BONQ01000120">
    <property type="protein sequence ID" value="GIG49545.1"/>
    <property type="molecule type" value="Genomic_DNA"/>
</dbReference>
<accession>A0A919PRI0</accession>
<dbReference type="Proteomes" id="UP000660611">
    <property type="component" value="Unassembled WGS sequence"/>
</dbReference>
<dbReference type="InterPro" id="IPR052350">
    <property type="entry name" value="Metallo-dep_Lactonases"/>
</dbReference>
<organism evidence="3 4">
    <name type="scientific">Dactylosporangium siamense</name>
    <dbReference type="NCBI Taxonomy" id="685454"/>
    <lineage>
        <taxon>Bacteria</taxon>
        <taxon>Bacillati</taxon>
        <taxon>Actinomycetota</taxon>
        <taxon>Actinomycetes</taxon>
        <taxon>Micromonosporales</taxon>
        <taxon>Micromonosporaceae</taxon>
        <taxon>Dactylosporangium</taxon>
    </lineage>
</organism>
<reference evidence="3" key="1">
    <citation type="submission" date="2021-01" db="EMBL/GenBank/DDBJ databases">
        <title>Whole genome shotgun sequence of Dactylosporangium siamense NBRC 106093.</title>
        <authorList>
            <person name="Komaki H."/>
            <person name="Tamura T."/>
        </authorList>
    </citation>
    <scope>NUCLEOTIDE SEQUENCE</scope>
    <source>
        <strain evidence="3">NBRC 106093</strain>
    </source>
</reference>
<feature type="domain" description="Amidohydrolase-related" evidence="2">
    <location>
        <begin position="4"/>
        <end position="274"/>
    </location>
</feature>
<dbReference type="PANTHER" id="PTHR43569:SF2">
    <property type="entry name" value="AMIDOHYDROLASE-RELATED DOMAIN-CONTAINING PROTEIN"/>
    <property type="match status" value="1"/>
</dbReference>
<dbReference type="InterPro" id="IPR006680">
    <property type="entry name" value="Amidohydro-rel"/>
</dbReference>
<evidence type="ECO:0000259" key="2">
    <source>
        <dbReference type="Pfam" id="PF04909"/>
    </source>
</evidence>
<evidence type="ECO:0000256" key="1">
    <source>
        <dbReference type="ARBA" id="ARBA00038310"/>
    </source>
</evidence>
<dbReference type="InterPro" id="IPR032466">
    <property type="entry name" value="Metal_Hydrolase"/>
</dbReference>
<proteinExistence type="inferred from homology"/>
<sequence length="289" mass="30782">MTVVDAHHHLWQLGAGYDWLDEPALAPIRRTFTPDDLAAELAAAGVSHTVLVEGGRCDEAEAADLLRFAAEVPQIAGVVAWADPTDLPLERYRRLPGSQYLVGVRAQVQAEPAGYLDRADVRAGLLAVGAAGLAFDLVVRADQLAECARLAADLPSVRFVLDHLGKPPVASGRSQPWRDDLARLAACPNVSAKLSGLVTEADWRMWTAADLRPFVLAALDLFGAERLMFGSDWPVCLLAASYQGVLDTMRDLLCDIDDAGRAAIFGGTAVACYQLDPGGAGVSSLLRNA</sequence>
<name>A0A919PRI0_9ACTN</name>
<comment type="similarity">
    <text evidence="1">Belongs to the metallo-dependent hydrolases superfamily.</text>
</comment>
<protein>
    <submittedName>
        <fullName evidence="3">Amidohydrolase</fullName>
    </submittedName>
</protein>
<evidence type="ECO:0000313" key="4">
    <source>
        <dbReference type="Proteomes" id="UP000660611"/>
    </source>
</evidence>